<keyword evidence="2" id="KW-1185">Reference proteome</keyword>
<dbReference type="Proteomes" id="UP001497623">
    <property type="component" value="Unassembled WGS sequence"/>
</dbReference>
<accession>A0AAV2SCL3</accession>
<name>A0AAV2SCL3_MEGNR</name>
<organism evidence="1 2">
    <name type="scientific">Meganyctiphanes norvegica</name>
    <name type="common">Northern krill</name>
    <name type="synonym">Thysanopoda norvegica</name>
    <dbReference type="NCBI Taxonomy" id="48144"/>
    <lineage>
        <taxon>Eukaryota</taxon>
        <taxon>Metazoa</taxon>
        <taxon>Ecdysozoa</taxon>
        <taxon>Arthropoda</taxon>
        <taxon>Crustacea</taxon>
        <taxon>Multicrustacea</taxon>
        <taxon>Malacostraca</taxon>
        <taxon>Eumalacostraca</taxon>
        <taxon>Eucarida</taxon>
        <taxon>Euphausiacea</taxon>
        <taxon>Euphausiidae</taxon>
        <taxon>Meganyctiphanes</taxon>
    </lineage>
</organism>
<evidence type="ECO:0000313" key="1">
    <source>
        <dbReference type="EMBL" id="CAL4171967.1"/>
    </source>
</evidence>
<comment type="caution">
    <text evidence="1">The sequence shown here is derived from an EMBL/GenBank/DDBJ whole genome shotgun (WGS) entry which is preliminary data.</text>
</comment>
<sequence length="198" mass="21605">MDTKATTKLATKEGKLHLHNFKPEIPEEETTTVQLSKVLSHLPVQPPSLIFLDLTYPGRGYQGRVYIRLQPELQGFVRQIPTLLTGDKGHSILGNTCWGGAVDGLWVRIDKPVNNFAAREADVTAKSGDVICWISGNDKNHSISDIGVYMGAGTTFPPNECAKIGIVETGLEVARECSGLGRWQQDISISDCGVVLEM</sequence>
<dbReference type="AlphaFoldDB" id="A0AAV2SCL3"/>
<protein>
    <submittedName>
        <fullName evidence="1">Uncharacterized protein</fullName>
    </submittedName>
</protein>
<proteinExistence type="predicted"/>
<gene>
    <name evidence="1" type="ORF">MNOR_LOCUS34219</name>
</gene>
<reference evidence="1 2" key="1">
    <citation type="submission" date="2024-05" db="EMBL/GenBank/DDBJ databases">
        <authorList>
            <person name="Wallberg A."/>
        </authorList>
    </citation>
    <scope>NUCLEOTIDE SEQUENCE [LARGE SCALE GENOMIC DNA]</scope>
</reference>
<evidence type="ECO:0000313" key="2">
    <source>
        <dbReference type="Proteomes" id="UP001497623"/>
    </source>
</evidence>
<dbReference type="EMBL" id="CAXKWB010051936">
    <property type="protein sequence ID" value="CAL4171967.1"/>
    <property type="molecule type" value="Genomic_DNA"/>
</dbReference>